<sequence>MTYGLSVSLGSLALAIPLSAQPLPGTAPLDDPSDQAMAMVESIDAYLMKAIADAPADRAKQWVVDTSSVEAYAKSVAERRRQLAGIVGLSDARPVFDGPELIATTKSPALVVKSAAFEIQAVRWPAVSANGITTIWGEGLLLSPVGRKPIATVIAIPDADQTPEQIAGIAPGVAEGSQFARRLAESGCRVIVPALVDRDDTFSTPLSGQKTNQPHREYIYRPAFQMGRTVIGYEIQKVLAIVDWLSREELNPSVGVIGYGEGGLLALYAGAIDERIDTVGVSGYFGPRDGLWQEPIYRNLQGLLQTFGDAEIGSLICPRKLVIDKAQGPQIAGPPAVRDGRRGAAPGKLLPIDPVAVGHEIARMNKLTGDLPPFVHVVNPEDGQPVSEPVLKAFLRPFGVSVAPLDPAPPKPTGAAGDPRARQKRLVEQMTAHTQQIVRDAEKARAVFMQPVDLRSREVGKFLTSVEPFRQRFDREQMAILPPSKDAPRVRSKRLYDEPKFVGYSVRIDSGNGIFAQGILLLPKDLKPGEKRPVVVCQHGLDGRPENLADPKIDHRAYHQVGVKLAERGFVVYCPQNPYIGEEKFRVLSRKAGPLGLTLWSFIVFQHRMTTDWLAGQPFVDKDRIAFYGLSYGGKTAMRIPAVIPRYCLSICSGDFNEWTWKCTSLDFRSGYPGTHEYEIYEWNLGNTFGYAEMAALIAPRPFMVERGHRDGVAPDEWVAYEYAKVRRMYADLKIPDRTEIEFFDGPHEIHGVGTFAFLHKHLNWPEPGGAK</sequence>
<dbReference type="InterPro" id="IPR029058">
    <property type="entry name" value="AB_hydrolase_fold"/>
</dbReference>
<evidence type="ECO:0000256" key="1">
    <source>
        <dbReference type="SAM" id="SignalP"/>
    </source>
</evidence>
<accession>A0A7M2X3X7</accession>
<evidence type="ECO:0008006" key="4">
    <source>
        <dbReference type="Google" id="ProtNLM"/>
    </source>
</evidence>
<evidence type="ECO:0000313" key="3">
    <source>
        <dbReference type="Proteomes" id="UP000593765"/>
    </source>
</evidence>
<dbReference type="KEGG" id="hbs:IPV69_08415"/>
<proteinExistence type="predicted"/>
<feature type="signal peptide" evidence="1">
    <location>
        <begin position="1"/>
        <end position="20"/>
    </location>
</feature>
<dbReference type="Gene3D" id="3.40.50.1820">
    <property type="entry name" value="alpha/beta hydrolase"/>
    <property type="match status" value="2"/>
</dbReference>
<feature type="chain" id="PRO_5034028554" description="Dienelactone hydrolase domain-containing protein" evidence="1">
    <location>
        <begin position="21"/>
        <end position="772"/>
    </location>
</feature>
<dbReference type="EMBL" id="CP063458">
    <property type="protein sequence ID" value="QOV92374.1"/>
    <property type="molecule type" value="Genomic_DNA"/>
</dbReference>
<name>A0A7M2X3X7_9BACT</name>
<dbReference type="InterPro" id="IPR050261">
    <property type="entry name" value="FrsA_esterase"/>
</dbReference>
<dbReference type="PANTHER" id="PTHR22946">
    <property type="entry name" value="DIENELACTONE HYDROLASE DOMAIN-CONTAINING PROTEIN-RELATED"/>
    <property type="match status" value="1"/>
</dbReference>
<dbReference type="AlphaFoldDB" id="A0A7M2X3X7"/>
<gene>
    <name evidence="2" type="ORF">IPV69_08415</name>
</gene>
<dbReference type="SUPFAM" id="SSF53474">
    <property type="entry name" value="alpha/beta-Hydrolases"/>
    <property type="match status" value="2"/>
</dbReference>
<organism evidence="2 3">
    <name type="scientific">Humisphaera borealis</name>
    <dbReference type="NCBI Taxonomy" id="2807512"/>
    <lineage>
        <taxon>Bacteria</taxon>
        <taxon>Pseudomonadati</taxon>
        <taxon>Planctomycetota</taxon>
        <taxon>Phycisphaerae</taxon>
        <taxon>Tepidisphaerales</taxon>
        <taxon>Tepidisphaeraceae</taxon>
        <taxon>Humisphaera</taxon>
    </lineage>
</organism>
<dbReference type="Proteomes" id="UP000593765">
    <property type="component" value="Chromosome"/>
</dbReference>
<protein>
    <recommendedName>
        <fullName evidence="4">Dienelactone hydrolase domain-containing protein</fullName>
    </recommendedName>
</protein>
<evidence type="ECO:0000313" key="2">
    <source>
        <dbReference type="EMBL" id="QOV92374.1"/>
    </source>
</evidence>
<keyword evidence="1" id="KW-0732">Signal</keyword>
<keyword evidence="3" id="KW-1185">Reference proteome</keyword>
<reference evidence="2 3" key="1">
    <citation type="submission" date="2020-10" db="EMBL/GenBank/DDBJ databases">
        <title>Wide distribution of Phycisphaera-like planctomycetes from WD2101 soil group in peatlands and genome analysis of the first cultivated representative.</title>
        <authorList>
            <person name="Dedysh S.N."/>
            <person name="Beletsky A.V."/>
            <person name="Ivanova A."/>
            <person name="Kulichevskaya I.S."/>
            <person name="Suzina N.E."/>
            <person name="Philippov D.A."/>
            <person name="Rakitin A.L."/>
            <person name="Mardanov A.V."/>
            <person name="Ravin N.V."/>
        </authorList>
    </citation>
    <scope>NUCLEOTIDE SEQUENCE [LARGE SCALE GENOMIC DNA]</scope>
    <source>
        <strain evidence="2 3">M1803</strain>
    </source>
</reference>